<feature type="active site" description="Proton acceptor" evidence="10">
    <location>
        <position position="337"/>
    </location>
</feature>
<dbReference type="NCBIfam" id="TIGR01060">
    <property type="entry name" value="eno"/>
    <property type="match status" value="1"/>
</dbReference>
<feature type="binding site" evidence="10">
    <location>
        <position position="367"/>
    </location>
    <ligand>
        <name>(2R)-2-phosphoglycerate</name>
        <dbReference type="ChEBI" id="CHEBI:58289"/>
    </ligand>
</feature>
<keyword evidence="6 10" id="KW-0460">Magnesium</keyword>
<protein>
    <recommendedName>
        <fullName evidence="4 10">Enolase</fullName>
        <ecNumber evidence="3 10">4.2.1.11</ecNumber>
    </recommendedName>
    <alternativeName>
        <fullName evidence="10">2-phospho-D-glycerate hydro-lyase</fullName>
    </alternativeName>
    <alternativeName>
        <fullName evidence="10">2-phosphoglycerate dehydratase</fullName>
    </alternativeName>
</protein>
<feature type="binding site" evidence="10">
    <location>
        <position position="388"/>
    </location>
    <ligand>
        <name>(2R)-2-phosphoglycerate</name>
        <dbReference type="ChEBI" id="CHEBI:58289"/>
    </ligand>
</feature>
<evidence type="ECO:0000256" key="9">
    <source>
        <dbReference type="ARBA" id="ARBA00045763"/>
    </source>
</evidence>
<evidence type="ECO:0000256" key="7">
    <source>
        <dbReference type="ARBA" id="ARBA00023152"/>
    </source>
</evidence>
<dbReference type="PRINTS" id="PR00148">
    <property type="entry name" value="ENOLASE"/>
</dbReference>
<evidence type="ECO:0000256" key="10">
    <source>
        <dbReference type="HAMAP-Rule" id="MF_00318"/>
    </source>
</evidence>
<evidence type="ECO:0000259" key="12">
    <source>
        <dbReference type="SMART" id="SM01193"/>
    </source>
</evidence>
<feature type="binding site" evidence="10">
    <location>
        <position position="242"/>
    </location>
    <ligand>
        <name>Mg(2+)</name>
        <dbReference type="ChEBI" id="CHEBI:18420"/>
    </ligand>
</feature>
<reference evidence="13 14" key="1">
    <citation type="submission" date="2021-02" db="EMBL/GenBank/DDBJ databases">
        <authorList>
            <person name="Park J.-S."/>
        </authorList>
    </citation>
    <scope>NUCLEOTIDE SEQUENCE [LARGE SCALE GENOMIC DNA]</scope>
    <source>
        <strain evidence="13 14">188UL20-2</strain>
    </source>
</reference>
<comment type="pathway">
    <text evidence="1 10">Carbohydrate degradation; glycolysis; pyruvate from D-glyceraldehyde 3-phosphate: step 4/5.</text>
</comment>
<feature type="binding site" evidence="10">
    <location>
        <position position="337"/>
    </location>
    <ligand>
        <name>(2R)-2-phosphoglycerate</name>
        <dbReference type="ChEBI" id="CHEBI:58289"/>
    </ligand>
</feature>
<dbReference type="Pfam" id="PF03952">
    <property type="entry name" value="Enolase_N"/>
    <property type="match status" value="1"/>
</dbReference>
<dbReference type="Gene3D" id="3.30.390.10">
    <property type="entry name" value="Enolase-like, N-terminal domain"/>
    <property type="match status" value="1"/>
</dbReference>
<dbReference type="PANTHER" id="PTHR11902:SF1">
    <property type="entry name" value="ENOLASE"/>
    <property type="match status" value="1"/>
</dbReference>
<keyword evidence="10" id="KW-0963">Cytoplasm</keyword>
<dbReference type="InterPro" id="IPR036849">
    <property type="entry name" value="Enolase-like_C_sf"/>
</dbReference>
<dbReference type="InterPro" id="IPR000941">
    <property type="entry name" value="Enolase"/>
</dbReference>
<dbReference type="RefSeq" id="WP_205156949.1">
    <property type="nucleotide sequence ID" value="NZ_JAFEUM010000001.1"/>
</dbReference>
<keyword evidence="7 10" id="KW-0324">Glycolysis</keyword>
<comment type="subunit">
    <text evidence="10">Component of the RNA degradosome, a multiprotein complex involved in RNA processing and mRNA degradation.</text>
</comment>
<dbReference type="GO" id="GO:0004634">
    <property type="term" value="F:phosphopyruvate hydratase activity"/>
    <property type="evidence" value="ECO:0007669"/>
    <property type="project" value="UniProtKB-EC"/>
</dbReference>
<evidence type="ECO:0000259" key="11">
    <source>
        <dbReference type="SMART" id="SM01192"/>
    </source>
</evidence>
<dbReference type="SUPFAM" id="SSF51604">
    <property type="entry name" value="Enolase C-terminal domain-like"/>
    <property type="match status" value="1"/>
</dbReference>
<name>A0ABS2HGZ1_9VIBR</name>
<feature type="active site" description="Proton donor" evidence="10">
    <location>
        <position position="205"/>
    </location>
</feature>
<comment type="catalytic activity">
    <reaction evidence="10">
        <text>(2R)-2-phosphoglycerate = phosphoenolpyruvate + H2O</text>
        <dbReference type="Rhea" id="RHEA:10164"/>
        <dbReference type="ChEBI" id="CHEBI:15377"/>
        <dbReference type="ChEBI" id="CHEBI:58289"/>
        <dbReference type="ChEBI" id="CHEBI:58702"/>
        <dbReference type="EC" id="4.2.1.11"/>
    </reaction>
</comment>
<dbReference type="SUPFAM" id="SSF54826">
    <property type="entry name" value="Enolase N-terminal domain-like"/>
    <property type="match status" value="1"/>
</dbReference>
<feature type="domain" description="Enolase N-terminal" evidence="12">
    <location>
        <begin position="3"/>
        <end position="133"/>
    </location>
</feature>
<evidence type="ECO:0000256" key="3">
    <source>
        <dbReference type="ARBA" id="ARBA00012058"/>
    </source>
</evidence>
<sequence>MYIKQIDAYQIFDSRGQPTLETVVTLDDGTHGVGMVPSGASTGQFEALEMRDGDLSRFKGQSVFKAIEHVKGELQQALIGKSVQKQSDIDSQMCALDGTDNKSRLGANAILSVSLAVADARAKALKLPLYKSLAPQGSGTLLPLPEIQLVGGGAHAQWRTDIQDFLIIVNGATTYQDTLEVTFNIYRTAEALLKERGLLAGAADEGGFWPTFDNHQAIFEFVVEAITTAGYEPGKEVSISLDIAASDLYRDGLYHLPLDGKSYTSEQFLQLMLDWCETYPVLSIEDPFADTDFDMWRRFTEQVGDRIQVIGDDLFTTNIARIKQGIDQNLANSVLIKLNQIGTVTETLEAIAITQQAGWLPVVSARSGETEDAFISHLAVATDAGQLKVGSFTRSERMVKWNEVVRIAQQLGESARFEGGTIYAKLSKTSSVV</sequence>
<evidence type="ECO:0000256" key="8">
    <source>
        <dbReference type="ARBA" id="ARBA00023239"/>
    </source>
</evidence>
<dbReference type="HAMAP" id="MF_00318">
    <property type="entry name" value="Enolase"/>
    <property type="match status" value="1"/>
</dbReference>
<dbReference type="CDD" id="cd03313">
    <property type="entry name" value="enolase"/>
    <property type="match status" value="1"/>
</dbReference>
<feature type="domain" description="Enolase C-terminal TIM barrel" evidence="11">
    <location>
        <begin position="139"/>
        <end position="425"/>
    </location>
</feature>
<feature type="binding site" evidence="10">
    <location>
        <position position="312"/>
    </location>
    <ligand>
        <name>Mg(2+)</name>
        <dbReference type="ChEBI" id="CHEBI:18420"/>
    </ligand>
</feature>
<organism evidence="13 14">
    <name type="scientific">Vibrio ulleungensis</name>
    <dbReference type="NCBI Taxonomy" id="2807619"/>
    <lineage>
        <taxon>Bacteria</taxon>
        <taxon>Pseudomonadati</taxon>
        <taxon>Pseudomonadota</taxon>
        <taxon>Gammaproteobacteria</taxon>
        <taxon>Vibrionales</taxon>
        <taxon>Vibrionaceae</taxon>
        <taxon>Vibrio</taxon>
    </lineage>
</organism>
<dbReference type="Gene3D" id="3.20.20.120">
    <property type="entry name" value="Enolase-like C-terminal domain"/>
    <property type="match status" value="1"/>
</dbReference>
<keyword evidence="8 10" id="KW-0456">Lyase</keyword>
<feature type="binding site" evidence="10">
    <location>
        <position position="366"/>
    </location>
    <ligand>
        <name>(2R)-2-phosphoglycerate</name>
        <dbReference type="ChEBI" id="CHEBI:58289"/>
    </ligand>
</feature>
<evidence type="ECO:0000256" key="6">
    <source>
        <dbReference type="ARBA" id="ARBA00022842"/>
    </source>
</evidence>
<comment type="similarity">
    <text evidence="2 10">Belongs to the enolase family.</text>
</comment>
<dbReference type="Proteomes" id="UP000809621">
    <property type="component" value="Unassembled WGS sequence"/>
</dbReference>
<evidence type="ECO:0000256" key="4">
    <source>
        <dbReference type="ARBA" id="ARBA00017068"/>
    </source>
</evidence>
<dbReference type="InterPro" id="IPR020810">
    <property type="entry name" value="Enolase_C"/>
</dbReference>
<comment type="function">
    <text evidence="9 10">Catalyzes the reversible conversion of 2-phosphoglycerate (2-PG) into phosphoenolpyruvate (PEP). It is essential for the degradation of carbohydrates via glycolysis.</text>
</comment>
<dbReference type="InterPro" id="IPR029017">
    <property type="entry name" value="Enolase-like_N"/>
</dbReference>
<evidence type="ECO:0000256" key="5">
    <source>
        <dbReference type="ARBA" id="ARBA00022525"/>
    </source>
</evidence>
<dbReference type="SMART" id="SM01192">
    <property type="entry name" value="Enolase_C"/>
    <property type="match status" value="1"/>
</dbReference>
<comment type="subcellular location">
    <subcellularLocation>
        <location evidence="10">Cytoplasm</location>
    </subcellularLocation>
    <subcellularLocation>
        <location evidence="10">Secreted</location>
    </subcellularLocation>
    <subcellularLocation>
        <location evidence="10">Cell surface</location>
    </subcellularLocation>
    <text evidence="10">Fractions of enolase are present in both the cytoplasm and on the cell surface.</text>
</comment>
<dbReference type="SMART" id="SM01193">
    <property type="entry name" value="Enolase_N"/>
    <property type="match status" value="1"/>
</dbReference>
<keyword evidence="5 10" id="KW-0964">Secreted</keyword>
<evidence type="ECO:0000256" key="2">
    <source>
        <dbReference type="ARBA" id="ARBA00009604"/>
    </source>
</evidence>
<dbReference type="InterPro" id="IPR020811">
    <property type="entry name" value="Enolase_N"/>
</dbReference>
<evidence type="ECO:0000313" key="14">
    <source>
        <dbReference type="Proteomes" id="UP000809621"/>
    </source>
</evidence>
<keyword evidence="10" id="KW-0479">Metal-binding</keyword>
<comment type="caution">
    <text evidence="13">The sequence shown here is derived from an EMBL/GenBank/DDBJ whole genome shotgun (WGS) entry which is preliminary data.</text>
</comment>
<dbReference type="EMBL" id="JAFEUM010000001">
    <property type="protein sequence ID" value="MBM7035339.1"/>
    <property type="molecule type" value="Genomic_DNA"/>
</dbReference>
<keyword evidence="14" id="KW-1185">Reference proteome</keyword>
<dbReference type="SFLD" id="SFLDF00002">
    <property type="entry name" value="enolase"/>
    <property type="match status" value="1"/>
</dbReference>
<dbReference type="InterPro" id="IPR020809">
    <property type="entry name" value="Enolase_CS"/>
</dbReference>
<comment type="cofactor">
    <cofactor evidence="10">
        <name>Mg(2+)</name>
        <dbReference type="ChEBI" id="CHEBI:18420"/>
    </cofactor>
    <text evidence="10">Binds a second Mg(2+) ion via substrate during catalysis.</text>
</comment>
<evidence type="ECO:0000313" key="13">
    <source>
        <dbReference type="EMBL" id="MBM7035339.1"/>
    </source>
</evidence>
<evidence type="ECO:0000256" key="1">
    <source>
        <dbReference type="ARBA" id="ARBA00005031"/>
    </source>
</evidence>
<dbReference type="SFLD" id="SFLDG00178">
    <property type="entry name" value="enolase"/>
    <property type="match status" value="1"/>
</dbReference>
<dbReference type="PROSITE" id="PS00164">
    <property type="entry name" value="ENOLASE"/>
    <property type="match status" value="1"/>
</dbReference>
<feature type="binding site" evidence="10">
    <location>
        <position position="163"/>
    </location>
    <ligand>
        <name>(2R)-2-phosphoglycerate</name>
        <dbReference type="ChEBI" id="CHEBI:58289"/>
    </ligand>
</feature>
<dbReference type="PANTHER" id="PTHR11902">
    <property type="entry name" value="ENOLASE"/>
    <property type="match status" value="1"/>
</dbReference>
<dbReference type="Pfam" id="PF00113">
    <property type="entry name" value="Enolase_C"/>
    <property type="match status" value="1"/>
</dbReference>
<proteinExistence type="inferred from homology"/>
<dbReference type="SFLD" id="SFLDS00001">
    <property type="entry name" value="Enolase"/>
    <property type="match status" value="1"/>
</dbReference>
<dbReference type="PIRSF" id="PIRSF001400">
    <property type="entry name" value="Enolase"/>
    <property type="match status" value="1"/>
</dbReference>
<accession>A0ABS2HGZ1</accession>
<gene>
    <name evidence="10 13" type="primary">eno</name>
    <name evidence="13" type="ORF">JQC93_02880</name>
</gene>
<dbReference type="EC" id="4.2.1.11" evidence="3 10"/>
<feature type="binding site" evidence="10">
    <location>
        <position position="285"/>
    </location>
    <ligand>
        <name>Mg(2+)</name>
        <dbReference type="ChEBI" id="CHEBI:18420"/>
    </ligand>
</feature>